<feature type="signal peptide" evidence="1">
    <location>
        <begin position="1"/>
        <end position="23"/>
    </location>
</feature>
<accession>A0A4D7AWZ9</accession>
<dbReference type="EMBL" id="CP039690">
    <property type="protein sequence ID" value="QCI64581.1"/>
    <property type="molecule type" value="Genomic_DNA"/>
</dbReference>
<organism evidence="2 3">
    <name type="scientific">Phreatobacter stygius</name>
    <dbReference type="NCBI Taxonomy" id="1940610"/>
    <lineage>
        <taxon>Bacteria</taxon>
        <taxon>Pseudomonadati</taxon>
        <taxon>Pseudomonadota</taxon>
        <taxon>Alphaproteobacteria</taxon>
        <taxon>Hyphomicrobiales</taxon>
        <taxon>Phreatobacteraceae</taxon>
        <taxon>Phreatobacter</taxon>
    </lineage>
</organism>
<evidence type="ECO:0000313" key="3">
    <source>
        <dbReference type="Proteomes" id="UP000298781"/>
    </source>
</evidence>
<feature type="chain" id="PRO_5020709466" evidence="1">
    <location>
        <begin position="24"/>
        <end position="103"/>
    </location>
</feature>
<evidence type="ECO:0000313" key="2">
    <source>
        <dbReference type="EMBL" id="QCI64581.1"/>
    </source>
</evidence>
<gene>
    <name evidence="2" type="ORF">E8M01_10280</name>
</gene>
<dbReference type="AlphaFoldDB" id="A0A4D7AWZ9"/>
<keyword evidence="3" id="KW-1185">Reference proteome</keyword>
<reference evidence="2 3" key="1">
    <citation type="submission" date="2019-04" db="EMBL/GenBank/DDBJ databases">
        <title>Phreatobacter aquaticus sp. nov.</title>
        <authorList>
            <person name="Choi A."/>
        </authorList>
    </citation>
    <scope>NUCLEOTIDE SEQUENCE [LARGE SCALE GENOMIC DNA]</scope>
    <source>
        <strain evidence="2 3">KCTC 52518</strain>
    </source>
</reference>
<sequence>MPRLSLSAMVLTAGLASASQVQAQDTLDGYVTRAAMAVRPDPARNVTMSPTGGAQMCMGEVVHLYPNSVEQRDAFLRGNIATLDQEQIRKIMRCMFRLGFIDK</sequence>
<dbReference type="KEGG" id="pstg:E8M01_10280"/>
<proteinExistence type="predicted"/>
<dbReference type="RefSeq" id="WP_136960033.1">
    <property type="nucleotide sequence ID" value="NZ_CP039690.1"/>
</dbReference>
<name>A0A4D7AWZ9_9HYPH</name>
<protein>
    <submittedName>
        <fullName evidence="2">Uncharacterized protein</fullName>
    </submittedName>
</protein>
<evidence type="ECO:0000256" key="1">
    <source>
        <dbReference type="SAM" id="SignalP"/>
    </source>
</evidence>
<keyword evidence="1" id="KW-0732">Signal</keyword>
<dbReference type="Proteomes" id="UP000298781">
    <property type="component" value="Chromosome"/>
</dbReference>